<dbReference type="Proteomes" id="UP000234681">
    <property type="component" value="Chromosome 2"/>
</dbReference>
<keyword evidence="1" id="KW-0472">Membrane</keyword>
<keyword evidence="1" id="KW-0812">Transmembrane</keyword>
<evidence type="ECO:0000313" key="2">
    <source>
        <dbReference type="EMBL" id="EDM00952.1"/>
    </source>
</evidence>
<evidence type="ECO:0000313" key="3">
    <source>
        <dbReference type="Proteomes" id="UP000234681"/>
    </source>
</evidence>
<sequence length="70" mass="7924">MGRKDSLTLTMLILDFQPYTLHITLLVTLLFGLTEEKTTDTANITLAVLLGPKLLLIILISKYRHKKQKA</sequence>
<keyword evidence="1" id="KW-1133">Transmembrane helix</keyword>
<gene>
    <name evidence="2" type="ORF">rCG_41585</name>
</gene>
<name>A6IH04_RAT</name>
<protein>
    <submittedName>
        <fullName evidence="2">RCG41585</fullName>
    </submittedName>
</protein>
<reference evidence="3" key="1">
    <citation type="submission" date="2005-09" db="EMBL/GenBank/DDBJ databases">
        <authorList>
            <person name="Mural R.J."/>
            <person name="Li P.W."/>
            <person name="Adams M.D."/>
            <person name="Amanatides P.G."/>
            <person name="Baden-Tillson H."/>
            <person name="Barnstead M."/>
            <person name="Chin S.H."/>
            <person name="Dew I."/>
            <person name="Evans C.A."/>
            <person name="Ferriera S."/>
            <person name="Flanigan M."/>
            <person name="Fosler C."/>
            <person name="Glodek A."/>
            <person name="Gu Z."/>
            <person name="Holt R.A."/>
            <person name="Jennings D."/>
            <person name="Kraft C.L."/>
            <person name="Lu F."/>
            <person name="Nguyen T."/>
            <person name="Nusskern D.R."/>
            <person name="Pfannkoch C.M."/>
            <person name="Sitter C."/>
            <person name="Sutton G.G."/>
            <person name="Venter J.C."/>
            <person name="Wang Z."/>
            <person name="Woodage T."/>
            <person name="Zheng X.H."/>
            <person name="Zhong F."/>
        </authorList>
    </citation>
    <scope>NUCLEOTIDE SEQUENCE [LARGE SCALE GENOMIC DNA]</scope>
    <source>
        <strain>BN</strain>
        <strain evidence="3">Sprague-Dawley</strain>
    </source>
</reference>
<organism evidence="2 3">
    <name type="scientific">Rattus norvegicus</name>
    <name type="common">Rat</name>
    <dbReference type="NCBI Taxonomy" id="10116"/>
    <lineage>
        <taxon>Eukaryota</taxon>
        <taxon>Metazoa</taxon>
        <taxon>Chordata</taxon>
        <taxon>Craniata</taxon>
        <taxon>Vertebrata</taxon>
        <taxon>Euteleostomi</taxon>
        <taxon>Mammalia</taxon>
        <taxon>Eutheria</taxon>
        <taxon>Euarchontoglires</taxon>
        <taxon>Glires</taxon>
        <taxon>Rodentia</taxon>
        <taxon>Myomorpha</taxon>
        <taxon>Muroidea</taxon>
        <taxon>Muridae</taxon>
        <taxon>Murinae</taxon>
        <taxon>Rattus</taxon>
    </lineage>
</organism>
<evidence type="ECO:0000256" key="1">
    <source>
        <dbReference type="SAM" id="Phobius"/>
    </source>
</evidence>
<feature type="transmembrane region" description="Helical" evidence="1">
    <location>
        <begin position="12"/>
        <end position="32"/>
    </location>
</feature>
<dbReference type="AlphaFoldDB" id="A6IH04"/>
<proteinExistence type="predicted"/>
<accession>A6IH04</accession>
<feature type="transmembrane region" description="Helical" evidence="1">
    <location>
        <begin position="44"/>
        <end position="61"/>
    </location>
</feature>
<dbReference type="EMBL" id="CH473961">
    <property type="protein sequence ID" value="EDM00952.1"/>
    <property type="molecule type" value="Genomic_DNA"/>
</dbReference>